<protein>
    <submittedName>
        <fullName evidence="1">Uncharacterized protein</fullName>
    </submittedName>
</protein>
<accession>A0A4P9W4C2</accession>
<sequence>MDSEFISAVGELNVITKGMMSIRNMRAFYLQDRPTNNVTHEMKPDIIKAIDTEYKEDEEIHDLCKQIKAAEFKCTSVIARKLVNRVIKKMGLKHDVYKYLKKLNFSEDIKDILEDTALYTTVVKKNPDVGLPYKDYIYYHHAFTKVLCDDIKL</sequence>
<evidence type="ECO:0000313" key="1">
    <source>
        <dbReference type="EMBL" id="RKO87199.1"/>
    </source>
</evidence>
<dbReference type="AlphaFoldDB" id="A0A4P9W4C2"/>
<gene>
    <name evidence="1" type="ORF">BDK51DRAFT_26495</name>
</gene>
<keyword evidence="2" id="KW-1185">Reference proteome</keyword>
<dbReference type="EMBL" id="KZ997601">
    <property type="protein sequence ID" value="RKO87199.1"/>
    <property type="molecule type" value="Genomic_DNA"/>
</dbReference>
<evidence type="ECO:0000313" key="2">
    <source>
        <dbReference type="Proteomes" id="UP000269721"/>
    </source>
</evidence>
<proteinExistence type="predicted"/>
<name>A0A4P9W4C2_9FUNG</name>
<dbReference type="Proteomes" id="UP000269721">
    <property type="component" value="Unassembled WGS sequence"/>
</dbReference>
<organism evidence="1 2">
    <name type="scientific">Blyttiomyces helicus</name>
    <dbReference type="NCBI Taxonomy" id="388810"/>
    <lineage>
        <taxon>Eukaryota</taxon>
        <taxon>Fungi</taxon>
        <taxon>Fungi incertae sedis</taxon>
        <taxon>Chytridiomycota</taxon>
        <taxon>Chytridiomycota incertae sedis</taxon>
        <taxon>Chytridiomycetes</taxon>
        <taxon>Chytridiomycetes incertae sedis</taxon>
        <taxon>Blyttiomyces</taxon>
    </lineage>
</organism>
<reference evidence="2" key="1">
    <citation type="journal article" date="2018" name="Nat. Microbiol.">
        <title>Leveraging single-cell genomics to expand the fungal tree of life.</title>
        <authorList>
            <person name="Ahrendt S.R."/>
            <person name="Quandt C.A."/>
            <person name="Ciobanu D."/>
            <person name="Clum A."/>
            <person name="Salamov A."/>
            <person name="Andreopoulos B."/>
            <person name="Cheng J.F."/>
            <person name="Woyke T."/>
            <person name="Pelin A."/>
            <person name="Henrissat B."/>
            <person name="Reynolds N.K."/>
            <person name="Benny G.L."/>
            <person name="Smith M.E."/>
            <person name="James T.Y."/>
            <person name="Grigoriev I.V."/>
        </authorList>
    </citation>
    <scope>NUCLEOTIDE SEQUENCE [LARGE SCALE GENOMIC DNA]</scope>
</reference>